<evidence type="ECO:0000313" key="2">
    <source>
        <dbReference type="EMBL" id="ORY59894.1"/>
    </source>
</evidence>
<organism evidence="2 3">
    <name type="scientific">Leucosporidium creatinivorum</name>
    <dbReference type="NCBI Taxonomy" id="106004"/>
    <lineage>
        <taxon>Eukaryota</taxon>
        <taxon>Fungi</taxon>
        <taxon>Dikarya</taxon>
        <taxon>Basidiomycota</taxon>
        <taxon>Pucciniomycotina</taxon>
        <taxon>Microbotryomycetes</taxon>
        <taxon>Leucosporidiales</taxon>
        <taxon>Leucosporidium</taxon>
    </lineage>
</organism>
<gene>
    <name evidence="2" type="ORF">BCR35DRAFT_355276</name>
</gene>
<feature type="region of interest" description="Disordered" evidence="1">
    <location>
        <begin position="226"/>
        <end position="260"/>
    </location>
</feature>
<dbReference type="Proteomes" id="UP000193467">
    <property type="component" value="Unassembled WGS sequence"/>
</dbReference>
<sequence length="685" mass="73691">METSASKPPTTPVAIPSASSSSSLIARRRTPPLGRALQRTPRRRPPLFSPSSPPSQPSFTPTIAKADAPIQKDVFDLSEIGTALEELMEERSTTEEAKMEVDEDVGVSSLSLKVLGESSATAHKAPVGINDLPDELLLKIFGMLSDHYGFRVKIRGARWYNPPAAITLVCRRWLPIARDLIYRDIAIHHLGRIPLLHSALATASASSTAIRSLCITIPPTSIPKLDSPLSATSTERTLSRQSSSSSLAEADASLGGEKSSATTPQELLRLIVLHAAPHLQRLSISGVLPSSLFTAPSPFADSLAHLRLTQFATLTSLALISPCSTSPLTATAIRGALLAMSSLKELSIKGYRSRRSQKLDLDPPTKTVWGSRTRQLPLRARTMGLRRLRLEDSSLSEEDLVALVRHITPGSLIELVVEEIHHVNASEEDDADAIWTPGTEGDGEWVLDLARNPTTLHLGKVLPLVAGSLRRLQVGLWNYPAIIRSPPLPTSLAPVPSSTNNAPSFSDHHLDPLLPLLTSLESLDLGGTCCTSKLLEYLPPTVTRLSIRGCPALDAKGVSSWLKELAHRRTEWGVKIPTTTPPRPRPIPKPSTPSLGHRIFAAPQPPLRRKPFNSLSLSKPSTSSPEAGWEALSVLRWLTVSGGSTAGWSDPQESWEVQKACWVAGVVWRGPSVVGGGLGAAGGAW</sequence>
<dbReference type="AlphaFoldDB" id="A0A1Y2DL55"/>
<feature type="region of interest" description="Disordered" evidence="1">
    <location>
        <begin position="575"/>
        <end position="595"/>
    </location>
</feature>
<proteinExistence type="predicted"/>
<feature type="compositionally biased region" description="Pro residues" evidence="1">
    <location>
        <begin position="579"/>
        <end position="591"/>
    </location>
</feature>
<dbReference type="InterPro" id="IPR032675">
    <property type="entry name" value="LRR_dom_sf"/>
</dbReference>
<feature type="region of interest" description="Disordered" evidence="1">
    <location>
        <begin position="1"/>
        <end position="62"/>
    </location>
</feature>
<feature type="compositionally biased region" description="Low complexity" evidence="1">
    <location>
        <begin position="12"/>
        <end position="25"/>
    </location>
</feature>
<protein>
    <submittedName>
        <fullName evidence="2">Uncharacterized protein</fullName>
    </submittedName>
</protein>
<feature type="compositionally biased region" description="Low complexity" evidence="1">
    <location>
        <begin position="232"/>
        <end position="254"/>
    </location>
</feature>
<dbReference type="InParanoid" id="A0A1Y2DL55"/>
<dbReference type="Gene3D" id="3.80.10.10">
    <property type="entry name" value="Ribonuclease Inhibitor"/>
    <property type="match status" value="1"/>
</dbReference>
<evidence type="ECO:0000313" key="3">
    <source>
        <dbReference type="Proteomes" id="UP000193467"/>
    </source>
</evidence>
<reference evidence="2 3" key="1">
    <citation type="submission" date="2016-07" db="EMBL/GenBank/DDBJ databases">
        <title>Pervasive Adenine N6-methylation of Active Genes in Fungi.</title>
        <authorList>
            <consortium name="DOE Joint Genome Institute"/>
            <person name="Mondo S.J."/>
            <person name="Dannebaum R.O."/>
            <person name="Kuo R.C."/>
            <person name="Labutti K."/>
            <person name="Haridas S."/>
            <person name="Kuo A."/>
            <person name="Salamov A."/>
            <person name="Ahrendt S.R."/>
            <person name="Lipzen A."/>
            <person name="Sullivan W."/>
            <person name="Andreopoulos W.B."/>
            <person name="Clum A."/>
            <person name="Lindquist E."/>
            <person name="Daum C."/>
            <person name="Ramamoorthy G.K."/>
            <person name="Gryganskyi A."/>
            <person name="Culley D."/>
            <person name="Magnuson J.K."/>
            <person name="James T.Y."/>
            <person name="O'Malley M.A."/>
            <person name="Stajich J.E."/>
            <person name="Spatafora J.W."/>
            <person name="Visel A."/>
            <person name="Grigoriev I.V."/>
        </authorList>
    </citation>
    <scope>NUCLEOTIDE SEQUENCE [LARGE SCALE GENOMIC DNA]</scope>
    <source>
        <strain evidence="2 3">62-1032</strain>
    </source>
</reference>
<keyword evidence="3" id="KW-1185">Reference proteome</keyword>
<evidence type="ECO:0000256" key="1">
    <source>
        <dbReference type="SAM" id="MobiDB-lite"/>
    </source>
</evidence>
<dbReference type="SUPFAM" id="SSF52047">
    <property type="entry name" value="RNI-like"/>
    <property type="match status" value="1"/>
</dbReference>
<dbReference type="OrthoDB" id="3219396at2759"/>
<dbReference type="EMBL" id="MCGR01000075">
    <property type="protein sequence ID" value="ORY59894.1"/>
    <property type="molecule type" value="Genomic_DNA"/>
</dbReference>
<accession>A0A1Y2DL55</accession>
<comment type="caution">
    <text evidence="2">The sequence shown here is derived from an EMBL/GenBank/DDBJ whole genome shotgun (WGS) entry which is preliminary data.</text>
</comment>
<feature type="compositionally biased region" description="Pro residues" evidence="1">
    <location>
        <begin position="47"/>
        <end position="56"/>
    </location>
</feature>
<name>A0A1Y2DL55_9BASI</name>